<keyword evidence="3" id="KW-0804">Transcription</keyword>
<dbReference type="VEuPathDB" id="FungiDB:ASPSYDRAFT_49083"/>
<dbReference type="Pfam" id="PF11951">
    <property type="entry name" value="Fungal_trans_2"/>
    <property type="match status" value="1"/>
</dbReference>
<evidence type="ECO:0000256" key="3">
    <source>
        <dbReference type="ARBA" id="ARBA00023163"/>
    </source>
</evidence>
<dbReference type="InterPro" id="IPR001138">
    <property type="entry name" value="Zn2Cys6_DnaBD"/>
</dbReference>
<dbReference type="Pfam" id="PF00172">
    <property type="entry name" value="Zn_clus"/>
    <property type="match status" value="1"/>
</dbReference>
<keyword evidence="2" id="KW-0238">DNA-binding</keyword>
<evidence type="ECO:0000256" key="4">
    <source>
        <dbReference type="ARBA" id="ARBA00023242"/>
    </source>
</evidence>
<dbReference type="PROSITE" id="PS50048">
    <property type="entry name" value="ZN2_CY6_FUNGAL_2"/>
    <property type="match status" value="1"/>
</dbReference>
<dbReference type="GO" id="GO:0003677">
    <property type="term" value="F:DNA binding"/>
    <property type="evidence" value="ECO:0007669"/>
    <property type="project" value="UniProtKB-KW"/>
</dbReference>
<dbReference type="PROSITE" id="PS00463">
    <property type="entry name" value="ZN2_CY6_FUNGAL_1"/>
    <property type="match status" value="1"/>
</dbReference>
<evidence type="ECO:0000256" key="1">
    <source>
        <dbReference type="ARBA" id="ARBA00023015"/>
    </source>
</evidence>
<dbReference type="GO" id="GO:0001228">
    <property type="term" value="F:DNA-binding transcription activator activity, RNA polymerase II-specific"/>
    <property type="evidence" value="ECO:0007669"/>
    <property type="project" value="TreeGrafter"/>
</dbReference>
<proteinExistence type="predicted"/>
<gene>
    <name evidence="6" type="ORF">ASPSYDRAFT_49083</name>
</gene>
<dbReference type="Proteomes" id="UP000184356">
    <property type="component" value="Unassembled WGS sequence"/>
</dbReference>
<dbReference type="CDD" id="cd00067">
    <property type="entry name" value="GAL4"/>
    <property type="match status" value="1"/>
</dbReference>
<dbReference type="STRING" id="1036612.A0A1L9T6D8"/>
<protein>
    <recommendedName>
        <fullName evidence="5">Zn(2)-C6 fungal-type domain-containing protein</fullName>
    </recommendedName>
</protein>
<evidence type="ECO:0000256" key="2">
    <source>
        <dbReference type="ARBA" id="ARBA00023125"/>
    </source>
</evidence>
<dbReference type="GO" id="GO:0008270">
    <property type="term" value="F:zinc ion binding"/>
    <property type="evidence" value="ECO:0007669"/>
    <property type="project" value="InterPro"/>
</dbReference>
<keyword evidence="7" id="KW-1185">Reference proteome</keyword>
<dbReference type="InterPro" id="IPR053157">
    <property type="entry name" value="Sterol_Uptake_Regulator"/>
</dbReference>
<feature type="domain" description="Zn(2)-C6 fungal-type" evidence="5">
    <location>
        <begin position="20"/>
        <end position="50"/>
    </location>
</feature>
<dbReference type="Gene3D" id="4.10.240.10">
    <property type="entry name" value="Zn(2)-C6 fungal-type DNA-binding domain"/>
    <property type="match status" value="1"/>
</dbReference>
<evidence type="ECO:0000259" key="5">
    <source>
        <dbReference type="PROSITE" id="PS50048"/>
    </source>
</evidence>
<dbReference type="PANTHER" id="PTHR47784:SF5">
    <property type="entry name" value="STEROL UPTAKE CONTROL PROTEIN 2"/>
    <property type="match status" value="1"/>
</dbReference>
<evidence type="ECO:0000313" key="7">
    <source>
        <dbReference type="Proteomes" id="UP000184356"/>
    </source>
</evidence>
<dbReference type="PANTHER" id="PTHR47784">
    <property type="entry name" value="STEROL UPTAKE CONTROL PROTEIN 2"/>
    <property type="match status" value="1"/>
</dbReference>
<dbReference type="EMBL" id="KV878593">
    <property type="protein sequence ID" value="OJJ54931.1"/>
    <property type="molecule type" value="Genomic_DNA"/>
</dbReference>
<organism evidence="6 7">
    <name type="scientific">Aspergillus sydowii CBS 593.65</name>
    <dbReference type="NCBI Taxonomy" id="1036612"/>
    <lineage>
        <taxon>Eukaryota</taxon>
        <taxon>Fungi</taxon>
        <taxon>Dikarya</taxon>
        <taxon>Ascomycota</taxon>
        <taxon>Pezizomycotina</taxon>
        <taxon>Eurotiomycetes</taxon>
        <taxon>Eurotiomycetidae</taxon>
        <taxon>Eurotiales</taxon>
        <taxon>Aspergillaceae</taxon>
        <taxon>Aspergillus</taxon>
        <taxon>Aspergillus subgen. Nidulantes</taxon>
    </lineage>
</organism>
<dbReference type="InterPro" id="IPR036864">
    <property type="entry name" value="Zn2-C6_fun-type_DNA-bd_sf"/>
</dbReference>
<keyword evidence="4" id="KW-0539">Nucleus</keyword>
<sequence>MASLPPSKKGRKFHHKSRYGCVPCKRRRIKCDEKKPICDNCAQRNIECSLRYFEPATRQRQPTACTTVNTPLQLLDGIPAQISHGDVPSFCRRNTRDYELYCHFRTRMAPSFSYHELVQKLFREEFPKLATSFPFVGHGILSVAYIHLAGQSQASAQNLLAEAAFHVNQALPEYSESLRDITEQNSAALFGFAMFVVLFDFANVNEECGVLLHAAWRESDSSKRAEIVRELASNAARIAHGMHNIFGIFWRCQRWISSGPLAPVIQRYSPPMLSEPSMSWIRVEDGHLAALSNLWQGNPAIPLHHSCVLSDALNSLRDTFAMVTQLTVLRPQGNRAVESSLVDLGQIHTELSAGRLDDIPSVFTWYIRLSPDFISMVEAENVYAMVVLAHYAIVLHRATCDKWWIHRLPERFVATAELVLGQERRAWIEWPSLVVCDRSQADGGTTLEL</sequence>
<dbReference type="AlphaFoldDB" id="A0A1L9T6D8"/>
<dbReference type="OrthoDB" id="5350673at2759"/>
<evidence type="ECO:0000313" key="6">
    <source>
        <dbReference type="EMBL" id="OJJ54931.1"/>
    </source>
</evidence>
<keyword evidence="1" id="KW-0805">Transcription regulation</keyword>
<dbReference type="GeneID" id="63763842"/>
<dbReference type="InterPro" id="IPR021858">
    <property type="entry name" value="Fun_TF"/>
</dbReference>
<dbReference type="RefSeq" id="XP_040698737.1">
    <property type="nucleotide sequence ID" value="XM_040847769.1"/>
</dbReference>
<accession>A0A1L9T6D8</accession>
<dbReference type="SUPFAM" id="SSF57701">
    <property type="entry name" value="Zn2/Cys6 DNA-binding domain"/>
    <property type="match status" value="1"/>
</dbReference>
<reference evidence="7" key="1">
    <citation type="journal article" date="2017" name="Genome Biol.">
        <title>Comparative genomics reveals high biological diversity and specific adaptations in the industrially and medically important fungal genus Aspergillus.</title>
        <authorList>
            <person name="de Vries R.P."/>
            <person name="Riley R."/>
            <person name="Wiebenga A."/>
            <person name="Aguilar-Osorio G."/>
            <person name="Amillis S."/>
            <person name="Uchima C.A."/>
            <person name="Anderluh G."/>
            <person name="Asadollahi M."/>
            <person name="Askin M."/>
            <person name="Barry K."/>
            <person name="Battaglia E."/>
            <person name="Bayram O."/>
            <person name="Benocci T."/>
            <person name="Braus-Stromeyer S.A."/>
            <person name="Caldana C."/>
            <person name="Canovas D."/>
            <person name="Cerqueira G.C."/>
            <person name="Chen F."/>
            <person name="Chen W."/>
            <person name="Choi C."/>
            <person name="Clum A."/>
            <person name="Dos Santos R.A."/>
            <person name="Damasio A.R."/>
            <person name="Diallinas G."/>
            <person name="Emri T."/>
            <person name="Fekete E."/>
            <person name="Flipphi M."/>
            <person name="Freyberg S."/>
            <person name="Gallo A."/>
            <person name="Gournas C."/>
            <person name="Habgood R."/>
            <person name="Hainaut M."/>
            <person name="Harispe M.L."/>
            <person name="Henrissat B."/>
            <person name="Hilden K.S."/>
            <person name="Hope R."/>
            <person name="Hossain A."/>
            <person name="Karabika E."/>
            <person name="Karaffa L."/>
            <person name="Karanyi Z."/>
            <person name="Krasevec N."/>
            <person name="Kuo A."/>
            <person name="Kusch H."/>
            <person name="LaButti K."/>
            <person name="Lagendijk E.L."/>
            <person name="Lapidus A."/>
            <person name="Levasseur A."/>
            <person name="Lindquist E."/>
            <person name="Lipzen A."/>
            <person name="Logrieco A.F."/>
            <person name="MacCabe A."/>
            <person name="Maekelae M.R."/>
            <person name="Malavazi I."/>
            <person name="Melin P."/>
            <person name="Meyer V."/>
            <person name="Mielnichuk N."/>
            <person name="Miskei M."/>
            <person name="Molnar A.P."/>
            <person name="Mule G."/>
            <person name="Ngan C.Y."/>
            <person name="Orejas M."/>
            <person name="Orosz E."/>
            <person name="Ouedraogo J.P."/>
            <person name="Overkamp K.M."/>
            <person name="Park H.-S."/>
            <person name="Perrone G."/>
            <person name="Piumi F."/>
            <person name="Punt P.J."/>
            <person name="Ram A.F."/>
            <person name="Ramon A."/>
            <person name="Rauscher S."/>
            <person name="Record E."/>
            <person name="Riano-Pachon D.M."/>
            <person name="Robert V."/>
            <person name="Roehrig J."/>
            <person name="Ruller R."/>
            <person name="Salamov A."/>
            <person name="Salih N.S."/>
            <person name="Samson R.A."/>
            <person name="Sandor E."/>
            <person name="Sanguinetti M."/>
            <person name="Schuetze T."/>
            <person name="Sepcic K."/>
            <person name="Shelest E."/>
            <person name="Sherlock G."/>
            <person name="Sophianopoulou V."/>
            <person name="Squina F.M."/>
            <person name="Sun H."/>
            <person name="Susca A."/>
            <person name="Todd R.B."/>
            <person name="Tsang A."/>
            <person name="Unkles S.E."/>
            <person name="van de Wiele N."/>
            <person name="van Rossen-Uffink D."/>
            <person name="Oliveira J.V."/>
            <person name="Vesth T.C."/>
            <person name="Visser J."/>
            <person name="Yu J.-H."/>
            <person name="Zhou M."/>
            <person name="Andersen M.R."/>
            <person name="Archer D.B."/>
            <person name="Baker S.E."/>
            <person name="Benoit I."/>
            <person name="Brakhage A.A."/>
            <person name="Braus G.H."/>
            <person name="Fischer R."/>
            <person name="Frisvad J.C."/>
            <person name="Goldman G.H."/>
            <person name="Houbraken J."/>
            <person name="Oakley B."/>
            <person name="Pocsi I."/>
            <person name="Scazzocchio C."/>
            <person name="Seiboth B."/>
            <person name="vanKuyk P.A."/>
            <person name="Wortman J."/>
            <person name="Dyer P.S."/>
            <person name="Grigoriev I.V."/>
        </authorList>
    </citation>
    <scope>NUCLEOTIDE SEQUENCE [LARGE SCALE GENOMIC DNA]</scope>
    <source>
        <strain evidence="7">CBS 593.65</strain>
    </source>
</reference>
<dbReference type="SMART" id="SM00066">
    <property type="entry name" value="GAL4"/>
    <property type="match status" value="1"/>
</dbReference>
<name>A0A1L9T6D8_9EURO</name>